<name>A0A2H5PXA6_CITUN</name>
<dbReference type="Pfam" id="PF20160">
    <property type="entry name" value="C-JID"/>
    <property type="match status" value="1"/>
</dbReference>
<evidence type="ECO:0000256" key="2">
    <source>
        <dbReference type="ARBA" id="ARBA00022737"/>
    </source>
</evidence>
<accession>A0A2H5PXA6</accession>
<feature type="domain" description="C-JID" evidence="3">
    <location>
        <begin position="75"/>
        <end position="119"/>
    </location>
</feature>
<dbReference type="Proteomes" id="UP000236630">
    <property type="component" value="Unassembled WGS sequence"/>
</dbReference>
<reference evidence="4 5" key="1">
    <citation type="journal article" date="2017" name="Front. Genet.">
        <title>Draft sequencing of the heterozygous diploid genome of Satsuma (Citrus unshiu Marc.) using a hybrid assembly approach.</title>
        <authorList>
            <person name="Shimizu T."/>
            <person name="Tanizawa Y."/>
            <person name="Mochizuki T."/>
            <person name="Nagasaki H."/>
            <person name="Yoshioka T."/>
            <person name="Toyoda A."/>
            <person name="Fujiyama A."/>
            <person name="Kaminuma E."/>
            <person name="Nakamura Y."/>
        </authorList>
    </citation>
    <scope>NUCLEOTIDE SEQUENCE [LARGE SCALE GENOMIC DNA]</scope>
    <source>
        <strain evidence="5">cv. Miyagawa wase</strain>
    </source>
</reference>
<sequence length="141" mass="16352">MLRYILFDYCEGLQSLPKPLFLVRWLDADHYSAPQSLTGIIEDDMRIQYMGHVVPAHWKEVREKRGFPKEGHYVLAGNEIPRWFNFQSVGSFITLEMPPDFFNNNRVLGFAFGAILGFSGRHTLRIQWKTQADVSTFSPQV</sequence>
<evidence type="ECO:0000313" key="5">
    <source>
        <dbReference type="Proteomes" id="UP000236630"/>
    </source>
</evidence>
<keyword evidence="2" id="KW-0677">Repeat</keyword>
<evidence type="ECO:0000256" key="1">
    <source>
        <dbReference type="ARBA" id="ARBA00022614"/>
    </source>
</evidence>
<keyword evidence="5" id="KW-1185">Reference proteome</keyword>
<organism evidence="4 5">
    <name type="scientific">Citrus unshiu</name>
    <name type="common">Satsuma mandarin</name>
    <name type="synonym">Citrus nobilis var. unshiu</name>
    <dbReference type="NCBI Taxonomy" id="55188"/>
    <lineage>
        <taxon>Eukaryota</taxon>
        <taxon>Viridiplantae</taxon>
        <taxon>Streptophyta</taxon>
        <taxon>Embryophyta</taxon>
        <taxon>Tracheophyta</taxon>
        <taxon>Spermatophyta</taxon>
        <taxon>Magnoliopsida</taxon>
        <taxon>eudicotyledons</taxon>
        <taxon>Gunneridae</taxon>
        <taxon>Pentapetalae</taxon>
        <taxon>rosids</taxon>
        <taxon>malvids</taxon>
        <taxon>Sapindales</taxon>
        <taxon>Rutaceae</taxon>
        <taxon>Aurantioideae</taxon>
        <taxon>Citrus</taxon>
    </lineage>
</organism>
<dbReference type="InterPro" id="IPR045344">
    <property type="entry name" value="C-JID"/>
</dbReference>
<evidence type="ECO:0000259" key="3">
    <source>
        <dbReference type="Pfam" id="PF20160"/>
    </source>
</evidence>
<comment type="caution">
    <text evidence="4">The sequence shown here is derived from an EMBL/GenBank/DDBJ whole genome shotgun (WGS) entry which is preliminary data.</text>
</comment>
<keyword evidence="1" id="KW-0433">Leucine-rich repeat</keyword>
<protein>
    <recommendedName>
        <fullName evidence="3">C-JID domain-containing protein</fullName>
    </recommendedName>
</protein>
<evidence type="ECO:0000313" key="4">
    <source>
        <dbReference type="EMBL" id="GAY56982.1"/>
    </source>
</evidence>
<proteinExistence type="predicted"/>
<dbReference type="AlphaFoldDB" id="A0A2H5PXA6"/>
<dbReference type="EMBL" id="BDQV01000149">
    <property type="protein sequence ID" value="GAY56982.1"/>
    <property type="molecule type" value="Genomic_DNA"/>
</dbReference>
<gene>
    <name evidence="4" type="ORF">CUMW_175910</name>
</gene>